<accession>A0A816HG23</accession>
<comment type="caution">
    <text evidence="2">The sequence shown here is derived from an EMBL/GenBank/DDBJ whole genome shotgun (WGS) entry which is preliminary data.</text>
</comment>
<sequence length="698" mass="80534">MSSRTSESDMQVLINFYRLFHPSEISFILDLNVRLSKLDPTRINFITENLRQIFNTQHNESDVRALISFFSNPHNTPQIKPTFNLDSILLSHAQAHPIEPFTEQCPLCNCPLNSDHVYKKNVFIYKNNRQVIKGVVHYLQCDHSNNHKKNVNGPIRIYPNYIQEKNIRNYTSLSIQHGLYIYLGGDYACERELVERYTSDLVSTPHSWQKQADSLNNLAFSTARSQATPFNMRRFSQLVFTYKIIEMDLCLGSTNVATPKDIDEFDLWAWSEYPRLLSRFIYLWSNHRTLIGACNIPGDKCSACFTIDGHQKARRRVCRSKQVNFKSSDFSEPLVIGCWRTPIRNSLYCELHQNDEKLTKAPRTNQKHTHAMKLRNSRQWQRQKNIFFGATNCSTTKARSESYINKCSRSFGLLAMVTNCRVIISFSEIFRSETLREIIQLLINTIRISDNALPKIACYDDGCHLVRFVQRHVGKLITDTPASNTLKNTKFYIDKAHWKNHVGTWCKENMSPYATSDLNMINTQSAEQLFSWLKRYAPIISSLGWLKAPLYLLVLFHYKNLWTCKVRPTRHFDIANMVPDSATISLPNAANTLRTTSAVSSSNSDGYLSQAATTKHDPSSHTVNENKWAQMSKEIQFNNRSSSENFISNTTSNVDNKWATIIHAVDSTQQQKSKRDRSPNIINKWATQAEQLAKRQKH</sequence>
<reference evidence="2" key="1">
    <citation type="submission" date="2021-02" db="EMBL/GenBank/DDBJ databases">
        <authorList>
            <person name="Nowell W R."/>
        </authorList>
    </citation>
    <scope>NUCLEOTIDE SEQUENCE</scope>
</reference>
<dbReference type="Proteomes" id="UP000663834">
    <property type="component" value="Unassembled WGS sequence"/>
</dbReference>
<feature type="region of interest" description="Disordered" evidence="1">
    <location>
        <begin position="597"/>
        <end position="623"/>
    </location>
</feature>
<organism evidence="2 3">
    <name type="scientific">Rotaria magnacalcarata</name>
    <dbReference type="NCBI Taxonomy" id="392030"/>
    <lineage>
        <taxon>Eukaryota</taxon>
        <taxon>Metazoa</taxon>
        <taxon>Spiralia</taxon>
        <taxon>Gnathifera</taxon>
        <taxon>Rotifera</taxon>
        <taxon>Eurotatoria</taxon>
        <taxon>Bdelloidea</taxon>
        <taxon>Philodinida</taxon>
        <taxon>Philodinidae</taxon>
        <taxon>Rotaria</taxon>
    </lineage>
</organism>
<gene>
    <name evidence="2" type="ORF">KQP761_LOCUS38234</name>
</gene>
<dbReference type="PANTHER" id="PTHR34305">
    <property type="entry name" value="EXPRESSED PROTEIN"/>
    <property type="match status" value="1"/>
</dbReference>
<evidence type="ECO:0000313" key="2">
    <source>
        <dbReference type="EMBL" id="CAF1685182.1"/>
    </source>
</evidence>
<dbReference type="PANTHER" id="PTHR34305:SF1">
    <property type="entry name" value="SWIM-TYPE DOMAIN-CONTAINING PROTEIN"/>
    <property type="match status" value="1"/>
</dbReference>
<dbReference type="OrthoDB" id="10005421at2759"/>
<name>A0A816HG23_9BILA</name>
<dbReference type="EMBL" id="CAJNOW010021716">
    <property type="protein sequence ID" value="CAF1685182.1"/>
    <property type="molecule type" value="Genomic_DNA"/>
</dbReference>
<feature type="compositionally biased region" description="Polar residues" evidence="1">
    <location>
        <begin position="597"/>
        <end position="613"/>
    </location>
</feature>
<dbReference type="AlphaFoldDB" id="A0A816HG23"/>
<protein>
    <submittedName>
        <fullName evidence="2">Uncharacterized protein</fullName>
    </submittedName>
</protein>
<evidence type="ECO:0000256" key="1">
    <source>
        <dbReference type="SAM" id="MobiDB-lite"/>
    </source>
</evidence>
<proteinExistence type="predicted"/>
<evidence type="ECO:0000313" key="3">
    <source>
        <dbReference type="Proteomes" id="UP000663834"/>
    </source>
</evidence>